<sequence length="135" mass="15504">MTSQTFILPPEVADRDRIADNLRAFVMAALPGKRLKVVVQEAKKRRSDEQNRYLWGVVYPTILHSGQLDGWTAEDLHEYFLGEVFGWETVSGFGRKRMRPIRRSSGLSTTDFADYIARIQQRMAELGVYVPDPNE</sequence>
<organism evidence="1 2">
    <name type="scientific">Rhodanobacter glycinis</name>
    <dbReference type="NCBI Taxonomy" id="582702"/>
    <lineage>
        <taxon>Bacteria</taxon>
        <taxon>Pseudomonadati</taxon>
        <taxon>Pseudomonadota</taxon>
        <taxon>Gammaproteobacteria</taxon>
        <taxon>Lysobacterales</taxon>
        <taxon>Rhodanobacteraceae</taxon>
        <taxon>Rhodanobacter</taxon>
    </lineage>
</organism>
<evidence type="ECO:0000313" key="1">
    <source>
        <dbReference type="EMBL" id="QEE24551.1"/>
    </source>
</evidence>
<dbReference type="AlphaFoldDB" id="A0A5B9E1K6"/>
<gene>
    <name evidence="1" type="ORF">CS053_08575</name>
</gene>
<dbReference type="Proteomes" id="UP000321807">
    <property type="component" value="Chromosome"/>
</dbReference>
<dbReference type="Gene3D" id="1.10.3790.10">
    <property type="entry name" value="NinB"/>
    <property type="match status" value="1"/>
</dbReference>
<accession>A0A5B9E1K6</accession>
<evidence type="ECO:0000313" key="2">
    <source>
        <dbReference type="Proteomes" id="UP000321807"/>
    </source>
</evidence>
<dbReference type="InterPro" id="IPR036619">
    <property type="entry name" value="NinB_sf"/>
</dbReference>
<dbReference type="RefSeq" id="WP_147627143.1">
    <property type="nucleotide sequence ID" value="NZ_CP042807.1"/>
</dbReference>
<dbReference type="EMBL" id="CP042807">
    <property type="protein sequence ID" value="QEE24551.1"/>
    <property type="molecule type" value="Genomic_DNA"/>
</dbReference>
<dbReference type="SUPFAM" id="SSF103370">
    <property type="entry name" value="NinB"/>
    <property type="match status" value="1"/>
</dbReference>
<evidence type="ECO:0008006" key="3">
    <source>
        <dbReference type="Google" id="ProtNLM"/>
    </source>
</evidence>
<name>A0A5B9E1K6_9GAMM</name>
<proteinExistence type="predicted"/>
<reference evidence="1 2" key="1">
    <citation type="submission" date="2019-08" db="EMBL/GenBank/DDBJ databases">
        <title>Complete genome sequence of Rhodanobacter glycinis strain T01E-68 isolated from tomato root.</title>
        <authorList>
            <person name="Weon H.-Y."/>
            <person name="Lee S.A."/>
        </authorList>
    </citation>
    <scope>NUCLEOTIDE SEQUENCE [LARGE SCALE GENOMIC DNA]</scope>
    <source>
        <strain evidence="1 2">T01E-68</strain>
    </source>
</reference>
<protein>
    <recommendedName>
        <fullName evidence="3">NinB protein</fullName>
    </recommendedName>
</protein>
<dbReference type="KEGG" id="rgl:CS053_08575"/>